<evidence type="ECO:0000259" key="3">
    <source>
        <dbReference type="PROSITE" id="PS51635"/>
    </source>
</evidence>
<dbReference type="EMBL" id="CP102847">
    <property type="protein sequence ID" value="UVF22741.1"/>
    <property type="molecule type" value="Genomic_DNA"/>
</dbReference>
<gene>
    <name evidence="4" type="ORF">HPT29_027345</name>
</gene>
<dbReference type="RefSeq" id="WP_173949641.1">
    <property type="nucleotide sequence ID" value="NZ_CP102847.1"/>
</dbReference>
<name>A0ABY5RZR8_9HYPH</name>
<feature type="short sequence motif" description="GXGXXG" evidence="2">
    <location>
        <begin position="92"/>
        <end position="97"/>
    </location>
</feature>
<evidence type="ECO:0000256" key="1">
    <source>
        <dbReference type="ARBA" id="ARBA00023098"/>
    </source>
</evidence>
<dbReference type="PROSITE" id="PS51635">
    <property type="entry name" value="PNPLA"/>
    <property type="match status" value="1"/>
</dbReference>
<proteinExistence type="predicted"/>
<accession>A0ABY5RZR8</accession>
<organism evidence="4 5">
    <name type="scientific">Microvirga terrae</name>
    <dbReference type="NCBI Taxonomy" id="2740529"/>
    <lineage>
        <taxon>Bacteria</taxon>
        <taxon>Pseudomonadati</taxon>
        <taxon>Pseudomonadota</taxon>
        <taxon>Alphaproteobacteria</taxon>
        <taxon>Hyphomicrobiales</taxon>
        <taxon>Methylobacteriaceae</taxon>
        <taxon>Microvirga</taxon>
    </lineage>
</organism>
<feature type="domain" description="PNPLA" evidence="3">
    <location>
        <begin position="88"/>
        <end position="279"/>
    </location>
</feature>
<dbReference type="InterPro" id="IPR016035">
    <property type="entry name" value="Acyl_Trfase/lysoPLipase"/>
</dbReference>
<feature type="short sequence motif" description="GXSXG" evidence="2">
    <location>
        <begin position="121"/>
        <end position="125"/>
    </location>
</feature>
<dbReference type="SUPFAM" id="SSF52151">
    <property type="entry name" value="FabD/lysophospholipase-like"/>
    <property type="match status" value="1"/>
</dbReference>
<feature type="active site" description="Proton acceptor" evidence="2">
    <location>
        <position position="266"/>
    </location>
</feature>
<dbReference type="Proteomes" id="UP001017257">
    <property type="component" value="Plasmid pR24_2"/>
</dbReference>
<feature type="short sequence motif" description="DGA/G" evidence="2">
    <location>
        <begin position="266"/>
        <end position="268"/>
    </location>
</feature>
<evidence type="ECO:0000313" key="5">
    <source>
        <dbReference type="Proteomes" id="UP001017257"/>
    </source>
</evidence>
<dbReference type="Gene3D" id="3.40.1090.10">
    <property type="entry name" value="Cytosolic phospholipase A2 catalytic domain"/>
    <property type="match status" value="1"/>
</dbReference>
<protein>
    <submittedName>
        <fullName evidence="4">Patatin-like phospholipase family protein</fullName>
    </submittedName>
</protein>
<keyword evidence="2" id="KW-0378">Hydrolase</keyword>
<keyword evidence="4" id="KW-0614">Plasmid</keyword>
<reference evidence="4" key="1">
    <citation type="submission" date="2022-08" db="EMBL/GenBank/DDBJ databases">
        <title>Microvirga terrae sp. nov., isolated from soil.</title>
        <authorList>
            <person name="Kim K.H."/>
            <person name="Seo Y.L."/>
            <person name="Kim J.M."/>
            <person name="Lee J.K."/>
            <person name="Han D.M."/>
            <person name="Jeon C.O."/>
        </authorList>
    </citation>
    <scope>NUCLEOTIDE SEQUENCE</scope>
    <source>
        <strain evidence="4">R24</strain>
        <plasmid evidence="4">pR24_2</plasmid>
    </source>
</reference>
<evidence type="ECO:0000256" key="2">
    <source>
        <dbReference type="PROSITE-ProRule" id="PRU01161"/>
    </source>
</evidence>
<keyword evidence="1 2" id="KW-0443">Lipid metabolism</keyword>
<dbReference type="InterPro" id="IPR002641">
    <property type="entry name" value="PNPLA_dom"/>
</dbReference>
<evidence type="ECO:0000313" key="4">
    <source>
        <dbReference type="EMBL" id="UVF22741.1"/>
    </source>
</evidence>
<keyword evidence="2" id="KW-0442">Lipid degradation</keyword>
<geneLocation type="plasmid" evidence="4 5">
    <name>pR24_2</name>
</geneLocation>
<sequence length="402" mass="43771">MAYGFLARLALVIALAVVLGGCLATSDRAAVPGTEIGAARVSGYGDIRFWGDEVTPTIEAIIRRQYRQVQQASLAGEPGANTRKADFLAISGGGGDGAYAAGFLTGWTRSGQRPHFEVVTGVSTGALAAPFAFLGPRYDEVLKDIYTRYGDTDLVIDRGIVGLLGSSRYDTAPLKRLIGQYMTDDVLDAIAQEYAKGRRLLVQTTNIDAQRPVIWDLSAIAASRQPDRRDLIVQVLLASSAIPGAFPPVRIQVNADGRSYNELHVDGGVTAQIFFAPPRTRFAHFEQMAFGGTRERTLYVIRNGKLTPDYKPTEEGVFPLAIRSITTLTKYQGLSDLRRLDRIARETNARVLFTSIPPNFTKAARSDFDREYMGELFLVGEQMGLLGRAWRSGPPPAPALAL</sequence>
<feature type="active site" description="Nucleophile" evidence="2">
    <location>
        <position position="123"/>
    </location>
</feature>
<dbReference type="Pfam" id="PF01734">
    <property type="entry name" value="Patatin"/>
    <property type="match status" value="1"/>
</dbReference>
<keyword evidence="5" id="KW-1185">Reference proteome</keyword>